<evidence type="ECO:0000313" key="2">
    <source>
        <dbReference type="Proteomes" id="UP000193922"/>
    </source>
</evidence>
<proteinExistence type="predicted"/>
<keyword evidence="2" id="KW-1185">Reference proteome</keyword>
<comment type="caution">
    <text evidence="1">The sequence shown here is derived from an EMBL/GenBank/DDBJ whole genome shotgun (WGS) entry which is preliminary data.</text>
</comment>
<protein>
    <submittedName>
        <fullName evidence="1">Uncharacterized protein</fullName>
    </submittedName>
</protein>
<evidence type="ECO:0000313" key="1">
    <source>
        <dbReference type="EMBL" id="ORX69941.1"/>
    </source>
</evidence>
<sequence>MHSCTSFQQPTISSGLALEKCTTHQAYAIRYRANGITHFGTLHFNSVVGGIVFHPLTQEATETSVIEKMRLFDMLHNRPPCQHSVVYLGRFSSAEIELASKYTLKRMAGGLGSVPSGTCSHWCQTYTGILSWVLIELWTGRSLLGESFDGRLYRSN</sequence>
<dbReference type="Proteomes" id="UP000193922">
    <property type="component" value="Unassembled WGS sequence"/>
</dbReference>
<dbReference type="RefSeq" id="XP_040743579.1">
    <property type="nucleotide sequence ID" value="XM_040883516.1"/>
</dbReference>
<name>A0A1Y1W8S6_9FUNG</name>
<dbReference type="EMBL" id="MCFD01000006">
    <property type="protein sequence ID" value="ORX69941.1"/>
    <property type="molecule type" value="Genomic_DNA"/>
</dbReference>
<dbReference type="AlphaFoldDB" id="A0A1Y1W8S6"/>
<dbReference type="GeneID" id="63800164"/>
<accession>A0A1Y1W8S6</accession>
<reference evidence="1 2" key="1">
    <citation type="submission" date="2016-07" db="EMBL/GenBank/DDBJ databases">
        <title>Pervasive Adenine N6-methylation of Active Genes in Fungi.</title>
        <authorList>
            <consortium name="DOE Joint Genome Institute"/>
            <person name="Mondo S.J."/>
            <person name="Dannebaum R.O."/>
            <person name="Kuo R.C."/>
            <person name="Labutti K."/>
            <person name="Haridas S."/>
            <person name="Kuo A."/>
            <person name="Salamov A."/>
            <person name="Ahrendt S.R."/>
            <person name="Lipzen A."/>
            <person name="Sullivan W."/>
            <person name="Andreopoulos W.B."/>
            <person name="Clum A."/>
            <person name="Lindquist E."/>
            <person name="Daum C."/>
            <person name="Ramamoorthy G.K."/>
            <person name="Gryganskyi A."/>
            <person name="Culley D."/>
            <person name="Magnuson J.K."/>
            <person name="James T.Y."/>
            <person name="O'Malley M.A."/>
            <person name="Stajich J.E."/>
            <person name="Spatafora J.W."/>
            <person name="Visel A."/>
            <person name="Grigoriev I.V."/>
        </authorList>
    </citation>
    <scope>NUCLEOTIDE SEQUENCE [LARGE SCALE GENOMIC DNA]</scope>
    <source>
        <strain evidence="1 2">ATCC 12442</strain>
    </source>
</reference>
<gene>
    <name evidence="1" type="ORF">DL89DRAFT_149192</name>
</gene>
<organism evidence="1 2">
    <name type="scientific">Linderina pennispora</name>
    <dbReference type="NCBI Taxonomy" id="61395"/>
    <lineage>
        <taxon>Eukaryota</taxon>
        <taxon>Fungi</taxon>
        <taxon>Fungi incertae sedis</taxon>
        <taxon>Zoopagomycota</taxon>
        <taxon>Kickxellomycotina</taxon>
        <taxon>Kickxellomycetes</taxon>
        <taxon>Kickxellales</taxon>
        <taxon>Kickxellaceae</taxon>
        <taxon>Linderina</taxon>
    </lineage>
</organism>